<evidence type="ECO:0000313" key="6">
    <source>
        <dbReference type="Proteomes" id="UP001500621"/>
    </source>
</evidence>
<accession>A0ABP8W9H6</accession>
<keyword evidence="2" id="KW-0238">DNA-binding</keyword>
<dbReference type="InterPro" id="IPR018062">
    <property type="entry name" value="HTH_AraC-typ_CS"/>
</dbReference>
<dbReference type="SMART" id="SM00342">
    <property type="entry name" value="HTH_ARAC"/>
    <property type="match status" value="1"/>
</dbReference>
<keyword evidence="3" id="KW-0804">Transcription</keyword>
<dbReference type="InterPro" id="IPR050204">
    <property type="entry name" value="AraC_XylS_family_regulators"/>
</dbReference>
<evidence type="ECO:0000256" key="2">
    <source>
        <dbReference type="ARBA" id="ARBA00023125"/>
    </source>
</evidence>
<feature type="domain" description="HTH araC/xylS-type" evidence="4">
    <location>
        <begin position="210"/>
        <end position="312"/>
    </location>
</feature>
<dbReference type="RefSeq" id="WP_345265655.1">
    <property type="nucleotide sequence ID" value="NZ_BAABIM010000002.1"/>
</dbReference>
<dbReference type="EMBL" id="BAABIM010000002">
    <property type="protein sequence ID" value="GAA4684130.1"/>
    <property type="molecule type" value="Genomic_DNA"/>
</dbReference>
<dbReference type="InterPro" id="IPR035418">
    <property type="entry name" value="AraC-bd_2"/>
</dbReference>
<dbReference type="Pfam" id="PF14525">
    <property type="entry name" value="AraC_binding_2"/>
    <property type="match status" value="1"/>
</dbReference>
<keyword evidence="6" id="KW-1185">Reference proteome</keyword>
<dbReference type="Proteomes" id="UP001500621">
    <property type="component" value="Unassembled WGS sequence"/>
</dbReference>
<gene>
    <name evidence="5" type="ORF">GCM10023226_21820</name>
</gene>
<dbReference type="PANTHER" id="PTHR46796:SF6">
    <property type="entry name" value="ARAC SUBFAMILY"/>
    <property type="match status" value="1"/>
</dbReference>
<name>A0ABP8W9H6_9ACTN</name>
<comment type="caution">
    <text evidence="5">The sequence shown here is derived from an EMBL/GenBank/DDBJ whole genome shotgun (WGS) entry which is preliminary data.</text>
</comment>
<evidence type="ECO:0000256" key="1">
    <source>
        <dbReference type="ARBA" id="ARBA00023015"/>
    </source>
</evidence>
<dbReference type="PROSITE" id="PS01124">
    <property type="entry name" value="HTH_ARAC_FAMILY_2"/>
    <property type="match status" value="1"/>
</dbReference>
<dbReference type="Gene3D" id="1.10.10.60">
    <property type="entry name" value="Homeodomain-like"/>
    <property type="match status" value="1"/>
</dbReference>
<reference evidence="6" key="1">
    <citation type="journal article" date="2019" name="Int. J. Syst. Evol. Microbiol.">
        <title>The Global Catalogue of Microorganisms (GCM) 10K type strain sequencing project: providing services to taxonomists for standard genome sequencing and annotation.</title>
        <authorList>
            <consortium name="The Broad Institute Genomics Platform"/>
            <consortium name="The Broad Institute Genome Sequencing Center for Infectious Disease"/>
            <person name="Wu L."/>
            <person name="Ma J."/>
        </authorList>
    </citation>
    <scope>NUCLEOTIDE SEQUENCE [LARGE SCALE GENOMIC DNA]</scope>
    <source>
        <strain evidence="6">JCM 18127</strain>
    </source>
</reference>
<dbReference type="InterPro" id="IPR018060">
    <property type="entry name" value="HTH_AraC"/>
</dbReference>
<evidence type="ECO:0000256" key="3">
    <source>
        <dbReference type="ARBA" id="ARBA00023163"/>
    </source>
</evidence>
<dbReference type="PROSITE" id="PS00041">
    <property type="entry name" value="HTH_ARAC_FAMILY_1"/>
    <property type="match status" value="1"/>
</dbReference>
<dbReference type="PRINTS" id="PR00032">
    <property type="entry name" value="HTHARAC"/>
</dbReference>
<keyword evidence="1" id="KW-0805">Transcription regulation</keyword>
<sequence length="313" mass="33421">MTGLTSSASTRDVPTTDRTAFWEEYNEHRLVSLRCMTVHDDGLDAREVNVDLGEVCLADIAGNPHVIERGREHVDRTPKPSVFLTHLVSGSAFFIHAEGCLRLQAGDTVVYDASRPYLFGFETEMHQVLLDLPHAVLPRLGVATESLRRGAAISIGGRRSQVLLGLMQAGISPASGNTSTSAPAVDVQALVDAAVAAVAPEDASAAALVDAAAREIRAGLGDPALTPEAVARAVGVSSRHLNRLLGRLDGRTLGELIAAERLDAARRDLQDPALLQLRVADVAARWGFSSQAHFTRAFRRSFGVTPSQVRDAP</sequence>
<proteinExistence type="predicted"/>
<organism evidence="5 6">
    <name type="scientific">Nocardioides nanhaiensis</name>
    <dbReference type="NCBI Taxonomy" id="1476871"/>
    <lineage>
        <taxon>Bacteria</taxon>
        <taxon>Bacillati</taxon>
        <taxon>Actinomycetota</taxon>
        <taxon>Actinomycetes</taxon>
        <taxon>Propionibacteriales</taxon>
        <taxon>Nocardioidaceae</taxon>
        <taxon>Nocardioides</taxon>
    </lineage>
</organism>
<protein>
    <submittedName>
        <fullName evidence="5">AraC family transcriptional regulator</fullName>
    </submittedName>
</protein>
<dbReference type="PANTHER" id="PTHR46796">
    <property type="entry name" value="HTH-TYPE TRANSCRIPTIONAL ACTIVATOR RHAS-RELATED"/>
    <property type="match status" value="1"/>
</dbReference>
<dbReference type="InterPro" id="IPR009057">
    <property type="entry name" value="Homeodomain-like_sf"/>
</dbReference>
<dbReference type="InterPro" id="IPR020449">
    <property type="entry name" value="Tscrpt_reg_AraC-type_HTH"/>
</dbReference>
<evidence type="ECO:0000313" key="5">
    <source>
        <dbReference type="EMBL" id="GAA4684130.1"/>
    </source>
</evidence>
<dbReference type="Pfam" id="PF12833">
    <property type="entry name" value="HTH_18"/>
    <property type="match status" value="1"/>
</dbReference>
<evidence type="ECO:0000259" key="4">
    <source>
        <dbReference type="PROSITE" id="PS01124"/>
    </source>
</evidence>
<dbReference type="SUPFAM" id="SSF46689">
    <property type="entry name" value="Homeodomain-like"/>
    <property type="match status" value="1"/>
</dbReference>